<feature type="disulfide bond" evidence="17">
    <location>
        <begin position="479"/>
        <end position="544"/>
    </location>
</feature>
<evidence type="ECO:0000256" key="19">
    <source>
        <dbReference type="SAM" id="Phobius"/>
    </source>
</evidence>
<evidence type="ECO:0000259" key="24">
    <source>
        <dbReference type="SMART" id="SM01242"/>
    </source>
</evidence>
<dbReference type="GO" id="GO:0009986">
    <property type="term" value="C:cell surface"/>
    <property type="evidence" value="ECO:0007669"/>
    <property type="project" value="TreeGrafter"/>
</dbReference>
<dbReference type="SUPFAM" id="SSF69179">
    <property type="entry name" value="Integrin domains"/>
    <property type="match status" value="1"/>
</dbReference>
<feature type="disulfide bond" evidence="17">
    <location>
        <begin position="591"/>
        <end position="621"/>
    </location>
</feature>
<keyword evidence="6" id="KW-0479">Metal-binding</keyword>
<evidence type="ECO:0000256" key="6">
    <source>
        <dbReference type="ARBA" id="ARBA00022723"/>
    </source>
</evidence>
<keyword evidence="26" id="KW-1185">Reference proteome</keyword>
<keyword evidence="8" id="KW-0677">Repeat</keyword>
<comment type="caution">
    <text evidence="25">The sequence shown here is derived from an EMBL/GenBank/DDBJ whole genome shotgun (WGS) entry which is preliminary data.</text>
</comment>
<feature type="disulfide bond" evidence="17">
    <location>
        <begin position="627"/>
        <end position="632"/>
    </location>
</feature>
<accession>A0AAV7CJU2</accession>
<keyword evidence="15 17" id="KW-1015">Disulfide bond</keyword>
<dbReference type="AlphaFoldDB" id="A0AAV7CJU2"/>
<dbReference type="InterPro" id="IPR015812">
    <property type="entry name" value="Integrin_bsu"/>
</dbReference>
<feature type="disulfide bond" evidence="17">
    <location>
        <begin position="589"/>
        <end position="594"/>
    </location>
</feature>
<dbReference type="Gene3D" id="2.10.25.10">
    <property type="entry name" value="Laminin"/>
    <property type="match status" value="3"/>
</dbReference>
<dbReference type="FunFam" id="2.10.25.10:FF:000036">
    <property type="entry name" value="Integrin beta"/>
    <property type="match status" value="1"/>
</dbReference>
<feature type="disulfide bond" evidence="17">
    <location>
        <begin position="395"/>
        <end position="408"/>
    </location>
</feature>
<dbReference type="GO" id="GO:0050900">
    <property type="term" value="P:leukocyte migration"/>
    <property type="evidence" value="ECO:0007669"/>
    <property type="project" value="TreeGrafter"/>
</dbReference>
<feature type="disulfide bond" evidence="17">
    <location>
        <begin position="552"/>
        <end position="581"/>
    </location>
</feature>
<evidence type="ECO:0000256" key="17">
    <source>
        <dbReference type="PIRSR" id="PIRSR002512-1"/>
    </source>
</evidence>
<evidence type="ECO:0000256" key="10">
    <source>
        <dbReference type="ARBA" id="ARBA00022842"/>
    </source>
</evidence>
<dbReference type="GO" id="GO:0008305">
    <property type="term" value="C:integrin complex"/>
    <property type="evidence" value="ECO:0007669"/>
    <property type="project" value="TreeGrafter"/>
</dbReference>
<evidence type="ECO:0000313" key="25">
    <source>
        <dbReference type="EMBL" id="KAG8585265.1"/>
    </source>
</evidence>
<feature type="disulfide bond" evidence="17">
    <location>
        <begin position="202"/>
        <end position="209"/>
    </location>
</feature>
<dbReference type="InterPro" id="IPR036465">
    <property type="entry name" value="vWFA_dom_sf"/>
</dbReference>
<dbReference type="GO" id="GO:0005925">
    <property type="term" value="C:focal adhesion"/>
    <property type="evidence" value="ECO:0007669"/>
    <property type="project" value="TreeGrafter"/>
</dbReference>
<dbReference type="PROSITE" id="PS52047">
    <property type="entry name" value="I_EGF_2"/>
    <property type="match status" value="1"/>
</dbReference>
<dbReference type="InterPro" id="IPR013111">
    <property type="entry name" value="EGF_extracell"/>
</dbReference>
<feature type="disulfide bond" evidence="17">
    <location>
        <begin position="550"/>
        <end position="555"/>
    </location>
</feature>
<dbReference type="GO" id="GO:0005178">
    <property type="term" value="F:integrin binding"/>
    <property type="evidence" value="ECO:0007669"/>
    <property type="project" value="TreeGrafter"/>
</dbReference>
<evidence type="ECO:0000256" key="14">
    <source>
        <dbReference type="ARBA" id="ARBA00023136"/>
    </source>
</evidence>
<feature type="domain" description="PSI" evidence="22">
    <location>
        <begin position="30"/>
        <end position="78"/>
    </location>
</feature>
<dbReference type="GO" id="GO:0007229">
    <property type="term" value="P:integrin-mediated signaling pathway"/>
    <property type="evidence" value="ECO:0007669"/>
    <property type="project" value="UniProtKB-KW"/>
</dbReference>
<dbReference type="InterPro" id="IPR002369">
    <property type="entry name" value="Integrin_bsu_VWA"/>
</dbReference>
<dbReference type="PANTHER" id="PTHR10082">
    <property type="entry name" value="INTEGRIN BETA SUBUNIT"/>
    <property type="match status" value="1"/>
</dbReference>
<organism evidence="25 26">
    <name type="scientific">Engystomops pustulosus</name>
    <name type="common">Tungara frog</name>
    <name type="synonym">Physalaemus pustulosus</name>
    <dbReference type="NCBI Taxonomy" id="76066"/>
    <lineage>
        <taxon>Eukaryota</taxon>
        <taxon>Metazoa</taxon>
        <taxon>Chordata</taxon>
        <taxon>Craniata</taxon>
        <taxon>Vertebrata</taxon>
        <taxon>Euteleostomi</taxon>
        <taxon>Amphibia</taxon>
        <taxon>Batrachia</taxon>
        <taxon>Anura</taxon>
        <taxon>Neobatrachia</taxon>
        <taxon>Hyloidea</taxon>
        <taxon>Leptodactylidae</taxon>
        <taxon>Leiuperinae</taxon>
        <taxon>Engystomops</taxon>
    </lineage>
</organism>
<protein>
    <recommendedName>
        <fullName evidence="18">Integrin beta</fullName>
    </recommendedName>
</protein>
<evidence type="ECO:0000256" key="2">
    <source>
        <dbReference type="ARBA" id="ARBA00007449"/>
    </source>
</evidence>
<dbReference type="Pfam" id="PF17205">
    <property type="entry name" value="PSI_integrin"/>
    <property type="match status" value="1"/>
</dbReference>
<keyword evidence="14 19" id="KW-0472">Membrane</keyword>
<dbReference type="InterPro" id="IPR033760">
    <property type="entry name" value="Integrin_beta_N"/>
</dbReference>
<feature type="domain" description="Integrin beta subunit VWA" evidence="21">
    <location>
        <begin position="36"/>
        <end position="458"/>
    </location>
</feature>
<dbReference type="InterPro" id="IPR057243">
    <property type="entry name" value="Integrin_I-EGF_CS"/>
</dbReference>
<keyword evidence="10" id="KW-0460">Magnesium</keyword>
<evidence type="ECO:0000256" key="8">
    <source>
        <dbReference type="ARBA" id="ARBA00022737"/>
    </source>
</evidence>
<dbReference type="EMBL" id="WNYA01000002">
    <property type="protein sequence ID" value="KAG8585265.1"/>
    <property type="molecule type" value="Genomic_DNA"/>
</dbReference>
<dbReference type="InterPro" id="IPR012896">
    <property type="entry name" value="Integrin_bsu_tail"/>
</dbReference>
<evidence type="ECO:0000256" key="7">
    <source>
        <dbReference type="ARBA" id="ARBA00022729"/>
    </source>
</evidence>
<evidence type="ECO:0000256" key="13">
    <source>
        <dbReference type="ARBA" id="ARBA00023037"/>
    </source>
</evidence>
<evidence type="ECO:0000256" key="5">
    <source>
        <dbReference type="ARBA" id="ARBA00022692"/>
    </source>
</evidence>
<proteinExistence type="inferred from homology"/>
<dbReference type="PANTHER" id="PTHR10082:SF36">
    <property type="entry name" value="INTEGRIN BETA-7"/>
    <property type="match status" value="1"/>
</dbReference>
<evidence type="ECO:0000256" key="1">
    <source>
        <dbReference type="ARBA" id="ARBA00004251"/>
    </source>
</evidence>
<evidence type="ECO:0000256" key="16">
    <source>
        <dbReference type="ARBA" id="ARBA00023180"/>
    </source>
</evidence>
<evidence type="ECO:0000256" key="15">
    <source>
        <dbReference type="ARBA" id="ARBA00023157"/>
    </source>
</evidence>
<dbReference type="InterPro" id="IPR032695">
    <property type="entry name" value="Integrin_dom_sf"/>
</dbReference>
<feature type="disulfide bond" evidence="17">
    <location>
        <begin position="37"/>
        <end position="47"/>
    </location>
</feature>
<dbReference type="PROSITE" id="PS00243">
    <property type="entry name" value="I_EGF_1"/>
    <property type="match status" value="1"/>
</dbReference>
<feature type="disulfide bond" evidence="17">
    <location>
        <begin position="50"/>
        <end position="66"/>
    </location>
</feature>
<evidence type="ECO:0000256" key="20">
    <source>
        <dbReference type="SAM" id="SignalP"/>
    </source>
</evidence>
<keyword evidence="4" id="KW-0245">EGF-like domain</keyword>
<dbReference type="GO" id="GO:0046872">
    <property type="term" value="F:metal ion binding"/>
    <property type="evidence" value="ECO:0007669"/>
    <property type="project" value="UniProtKB-KW"/>
</dbReference>
<feature type="transmembrane region" description="Helical" evidence="19">
    <location>
        <begin position="737"/>
        <end position="756"/>
    </location>
</feature>
<keyword evidence="12 19" id="KW-1133">Transmembrane helix</keyword>
<dbReference type="SUPFAM" id="SSF57196">
    <property type="entry name" value="EGF/Laminin"/>
    <property type="match status" value="1"/>
</dbReference>
<evidence type="ECO:0000256" key="9">
    <source>
        <dbReference type="ARBA" id="ARBA00022837"/>
    </source>
</evidence>
<dbReference type="GO" id="GO:0033627">
    <property type="term" value="P:cell adhesion mediated by integrin"/>
    <property type="evidence" value="ECO:0007669"/>
    <property type="project" value="TreeGrafter"/>
</dbReference>
<sequence>MVAVVYIWILGLLIYPLSYGNKGIEDPTDICKHTLSCSECIKSHPSCVWCSAQSFTQGGESEGSRCATRLELIQRGCDEDHLMDPKGVVQILKDVPLSDNADEDMVTQLAPQKVYLKLRLGEKRTFQVRFKRAEGYPIDLYYLMDLSYSMKDDLENVKKLGSDIQEVLHNVTKSVRIGFGSFVDKTVLPFANTLEWQMQNPCPSRTERCQPTFSYRHVLSLTSNLTLFQQRVSAENISGNLDTPEGGFDAILQAADHIGWRNVTRLLVFASDDVFHMAGDGKLAGIYIPSDGHCHLNERGEYHNSNMFDYPSVGHLSQILTAANIQPIFAVTSNALPTYQGLSELIPKSAVGELTEDSSNVVNLISQAYNNLSSTVNLEHVNLPKGIHISYDSHCPDSTKEGQPNGQCSGVKINQMVDFNVTLWMDEKMCQDGLQSFKLRVLGFNEEINVDVETVCHCNCEDEEAFSSYCSGTAGNYSCGICSTVNSQRGPGRIHRHHSACWGRLPSSPKKLLGRCIGIYNLVHYEVKDVAVASAGCMNGTVACNGRGKCECGRCACNKHVHGLFCECDDASCERYEGQLCGGLSMGVCKCGTCECTSNYSGSACSCSLDTSTCITPEGICSGHGRCECNKCVCDQGYLNKLCSECPGCQTPCQKYSTCTECQAFSTGLLKDNCSLSCGHVIVTMLKASDWGGKEKEGWCQEKGEDSLITFHVTEDGELVHILVKEKQEIQDHTQQLILGLVLGIVFIGLLVIVLYRVTVEMFDRQEYSRFMKARSQEQWNDAQNPLYKSATTTVINPNFLQE</sequence>
<evidence type="ECO:0000256" key="12">
    <source>
        <dbReference type="ARBA" id="ARBA00022989"/>
    </source>
</evidence>
<feature type="disulfide bond" evidence="17">
    <location>
        <begin position="568"/>
        <end position="573"/>
    </location>
</feature>
<feature type="domain" description="Integrin beta subunit cytoplasmic" evidence="23">
    <location>
        <begin position="757"/>
        <end position="803"/>
    </location>
</feature>
<dbReference type="Pfam" id="PF08725">
    <property type="entry name" value="Integrin_b_cyt"/>
    <property type="match status" value="1"/>
</dbReference>
<feature type="signal peptide" evidence="20">
    <location>
        <begin position="1"/>
        <end position="20"/>
    </location>
</feature>
<dbReference type="Gene3D" id="1.20.5.100">
    <property type="entry name" value="Cytochrome c1, transmembrane anchor, C-terminal"/>
    <property type="match status" value="1"/>
</dbReference>
<evidence type="ECO:0000259" key="23">
    <source>
        <dbReference type="SMART" id="SM01241"/>
    </source>
</evidence>
<evidence type="ECO:0000259" key="22">
    <source>
        <dbReference type="SMART" id="SM00423"/>
    </source>
</evidence>
<keyword evidence="13 18" id="KW-0401">Integrin</keyword>
<feature type="disulfide bond" evidence="17">
    <location>
        <begin position="634"/>
        <end position="643"/>
    </location>
</feature>
<dbReference type="InterPro" id="IPR036349">
    <property type="entry name" value="Integrin_bsu_tail_dom_sf"/>
</dbReference>
<dbReference type="PIRSF" id="PIRSF002512">
    <property type="entry name" value="Integrin_B"/>
    <property type="match status" value="1"/>
</dbReference>
<feature type="domain" description="Integrin beta subunit tail" evidence="24">
    <location>
        <begin position="653"/>
        <end position="732"/>
    </location>
</feature>
<dbReference type="InterPro" id="IPR016201">
    <property type="entry name" value="PSI"/>
</dbReference>
<comment type="subcellular location">
    <subcellularLocation>
        <location evidence="1 18">Cell membrane</location>
        <topology evidence="1 18">Single-pass type I membrane protein</topology>
    </subcellularLocation>
</comment>
<dbReference type="Pfam" id="PF00362">
    <property type="entry name" value="Integrin_beta"/>
    <property type="match status" value="1"/>
</dbReference>
<dbReference type="FunFam" id="3.40.50.410:FF:000002">
    <property type="entry name" value="Integrin beta"/>
    <property type="match status" value="1"/>
</dbReference>
<evidence type="ECO:0000256" key="3">
    <source>
        <dbReference type="ARBA" id="ARBA00022475"/>
    </source>
</evidence>
<dbReference type="Gene3D" id="3.40.50.410">
    <property type="entry name" value="von Willebrand factor, type A domain"/>
    <property type="match status" value="1"/>
</dbReference>
<dbReference type="GO" id="GO:0007160">
    <property type="term" value="P:cell-matrix adhesion"/>
    <property type="evidence" value="ECO:0007669"/>
    <property type="project" value="TreeGrafter"/>
</dbReference>
<dbReference type="SMART" id="SM01241">
    <property type="entry name" value="Integrin_b_cyt"/>
    <property type="match status" value="1"/>
</dbReference>
<evidence type="ECO:0000256" key="18">
    <source>
        <dbReference type="RuleBase" id="RU000633"/>
    </source>
</evidence>
<keyword evidence="7 20" id="KW-0732">Signal</keyword>
<evidence type="ECO:0000256" key="11">
    <source>
        <dbReference type="ARBA" id="ARBA00022889"/>
    </source>
</evidence>
<dbReference type="GO" id="GO:0098609">
    <property type="term" value="P:cell-cell adhesion"/>
    <property type="evidence" value="ECO:0007669"/>
    <property type="project" value="TreeGrafter"/>
</dbReference>
<feature type="disulfide bond" evidence="17">
    <location>
        <begin position="646"/>
        <end position="649"/>
    </location>
</feature>
<evidence type="ECO:0000256" key="4">
    <source>
        <dbReference type="ARBA" id="ARBA00022536"/>
    </source>
</evidence>
<dbReference type="SUPFAM" id="SSF53300">
    <property type="entry name" value="vWA-like"/>
    <property type="match status" value="1"/>
</dbReference>
<feature type="disulfide bond" evidence="17">
    <location>
        <begin position="607"/>
        <end position="614"/>
    </location>
</feature>
<gene>
    <name evidence="25" type="ORF">GDO81_004951</name>
</gene>
<dbReference type="PRINTS" id="PR01186">
    <property type="entry name" value="INTEGRINB"/>
</dbReference>
<dbReference type="InterPro" id="IPR014836">
    <property type="entry name" value="Integrin_bsu_cyt_dom"/>
</dbReference>
<dbReference type="SUPFAM" id="SSF69687">
    <property type="entry name" value="Integrin beta tail domain"/>
    <property type="match status" value="1"/>
</dbReference>
<keyword evidence="5 18" id="KW-0812">Transmembrane</keyword>
<keyword evidence="16" id="KW-0325">Glycoprotein</keyword>
<feature type="chain" id="PRO_5043563452" description="Integrin beta" evidence="20">
    <location>
        <begin position="21"/>
        <end position="803"/>
    </location>
</feature>
<keyword evidence="11 18" id="KW-0130">Cell adhesion</keyword>
<keyword evidence="3" id="KW-1003">Cell membrane</keyword>
<feature type="disulfide bond" evidence="17">
    <location>
        <begin position="470"/>
        <end position="482"/>
    </location>
</feature>
<keyword evidence="9" id="KW-0106">Calcium</keyword>
<evidence type="ECO:0000259" key="21">
    <source>
        <dbReference type="SMART" id="SM00187"/>
    </source>
</evidence>
<dbReference type="Gene3D" id="2.60.40.1510">
    <property type="entry name" value="ntegrin, alpha v. Chain A, domain 3"/>
    <property type="match status" value="1"/>
</dbReference>
<dbReference type="SUPFAM" id="SSF103575">
    <property type="entry name" value="Plexin repeat"/>
    <property type="match status" value="1"/>
</dbReference>
<feature type="disulfide bond" evidence="17">
    <location>
        <begin position="596"/>
        <end position="605"/>
    </location>
</feature>
<feature type="disulfide bond" evidence="17">
    <location>
        <begin position="653"/>
        <end position="662"/>
    </location>
</feature>
<feature type="disulfide bond" evidence="17">
    <location>
        <begin position="629"/>
        <end position="674"/>
    </location>
</feature>
<dbReference type="Gene3D" id="3.30.1680.10">
    <property type="entry name" value="ligand-binding face of the semaphorins, domain 2"/>
    <property type="match status" value="1"/>
</dbReference>
<feature type="disulfide bond" evidence="17">
    <location>
        <begin position="456"/>
        <end position="460"/>
    </location>
</feature>
<dbReference type="SMART" id="SM00423">
    <property type="entry name" value="PSI"/>
    <property type="match status" value="1"/>
</dbReference>
<dbReference type="Proteomes" id="UP000824782">
    <property type="component" value="Unassembled WGS sequence"/>
</dbReference>
<reference evidence="25" key="1">
    <citation type="thesis" date="2020" institute="ProQuest LLC" country="789 East Eisenhower Parkway, Ann Arbor, MI, USA">
        <title>Comparative Genomics and Chromosome Evolution.</title>
        <authorList>
            <person name="Mudd A.B."/>
        </authorList>
    </citation>
    <scope>NUCLEOTIDE SEQUENCE</scope>
    <source>
        <strain evidence="25">237g6f4</strain>
        <tissue evidence="25">Blood</tissue>
    </source>
</reference>
<evidence type="ECO:0000313" key="26">
    <source>
        <dbReference type="Proteomes" id="UP000824782"/>
    </source>
</evidence>
<name>A0AAV7CJU2_ENGPU</name>
<comment type="similarity">
    <text evidence="2 18">Belongs to the integrin beta chain family.</text>
</comment>
<dbReference type="Pfam" id="PF07974">
    <property type="entry name" value="EGF_2"/>
    <property type="match status" value="1"/>
</dbReference>
<dbReference type="SMART" id="SM00187">
    <property type="entry name" value="INB"/>
    <property type="match status" value="1"/>
</dbReference>
<feature type="disulfide bond" evidence="17">
    <location>
        <begin position="40"/>
        <end position="77"/>
    </location>
</feature>
<dbReference type="SMART" id="SM01242">
    <property type="entry name" value="Integrin_B_tail"/>
    <property type="match status" value="1"/>
</dbReference>
<feature type="disulfide bond" evidence="17">
    <location>
        <begin position="557"/>
        <end position="566"/>
    </location>
</feature>